<dbReference type="AlphaFoldDB" id="A0A0A9WZA4"/>
<feature type="non-terminal residue" evidence="2">
    <location>
        <position position="1"/>
    </location>
</feature>
<proteinExistence type="predicted"/>
<organism evidence="2">
    <name type="scientific">Lygus hesperus</name>
    <name type="common">Western plant bug</name>
    <dbReference type="NCBI Taxonomy" id="30085"/>
    <lineage>
        <taxon>Eukaryota</taxon>
        <taxon>Metazoa</taxon>
        <taxon>Ecdysozoa</taxon>
        <taxon>Arthropoda</taxon>
        <taxon>Hexapoda</taxon>
        <taxon>Insecta</taxon>
        <taxon>Pterygota</taxon>
        <taxon>Neoptera</taxon>
        <taxon>Paraneoptera</taxon>
        <taxon>Hemiptera</taxon>
        <taxon>Heteroptera</taxon>
        <taxon>Panheteroptera</taxon>
        <taxon>Cimicomorpha</taxon>
        <taxon>Miridae</taxon>
        <taxon>Mirini</taxon>
        <taxon>Lygus</taxon>
    </lineage>
</organism>
<reference evidence="2" key="1">
    <citation type="journal article" date="2014" name="PLoS ONE">
        <title>Transcriptome-Based Identification of ABC Transporters in the Western Tarnished Plant Bug Lygus hesperus.</title>
        <authorList>
            <person name="Hull J.J."/>
            <person name="Chaney K."/>
            <person name="Geib S.M."/>
            <person name="Fabrick J.A."/>
            <person name="Brent C.S."/>
            <person name="Walsh D."/>
            <person name="Lavine L.C."/>
        </authorList>
    </citation>
    <scope>NUCLEOTIDE SEQUENCE</scope>
</reference>
<dbReference type="EMBL" id="GBHO01029792">
    <property type="protein sequence ID" value="JAG13812.1"/>
    <property type="molecule type" value="Transcribed_RNA"/>
</dbReference>
<feature type="compositionally biased region" description="Basic and acidic residues" evidence="1">
    <location>
        <begin position="41"/>
        <end position="50"/>
    </location>
</feature>
<sequence length="153" mass="16829">PKLSENPKLNSDIGAQVSLPFSPEPKKGKRYSSAGPACSKKSAEKGRCEIDPEAQGPSPKSSARLASLIESPEKEKSDSLEQGSLSVFPASKKLGKGSIRECKCGKSFTKKFTYLAHVKWECGKPPKFHCMMCDFKSHWGTKLDEHLEQVHHV</sequence>
<evidence type="ECO:0000256" key="1">
    <source>
        <dbReference type="SAM" id="MobiDB-lite"/>
    </source>
</evidence>
<name>A0A0A9WZA4_LYGHE</name>
<feature type="region of interest" description="Disordered" evidence="1">
    <location>
        <begin position="1"/>
        <end position="84"/>
    </location>
</feature>
<gene>
    <name evidence="2" type="primary">lola_37</name>
    <name evidence="2" type="ORF">CM83_23542</name>
</gene>
<evidence type="ECO:0000313" key="2">
    <source>
        <dbReference type="EMBL" id="JAG13812.1"/>
    </source>
</evidence>
<accession>A0A0A9WZA4</accession>
<reference evidence="2" key="2">
    <citation type="submission" date="2014-07" db="EMBL/GenBank/DDBJ databases">
        <authorList>
            <person name="Hull J."/>
        </authorList>
    </citation>
    <scope>NUCLEOTIDE SEQUENCE</scope>
</reference>
<protein>
    <submittedName>
        <fullName evidence="2">Longitudinals lacking protein, isoforms A/B/D/L</fullName>
    </submittedName>
</protein>